<comment type="caution">
    <text evidence="3">The sequence shown here is derived from an EMBL/GenBank/DDBJ whole genome shotgun (WGS) entry which is preliminary data.</text>
</comment>
<feature type="transmembrane region" description="Helical" evidence="2">
    <location>
        <begin position="12"/>
        <end position="28"/>
    </location>
</feature>
<sequence>MFKEASVKIPRAIGVFLIIYFGLVLPAREMPQLDRSESTMQIKAPETPIPPVYMGSSNHE</sequence>
<keyword evidence="2" id="KW-0472">Membrane</keyword>
<organism evidence="3 4">
    <name type="scientific">Pseudomonas shahriarae</name>
    <dbReference type="NCBI Taxonomy" id="2745512"/>
    <lineage>
        <taxon>Bacteria</taxon>
        <taxon>Pseudomonadati</taxon>
        <taxon>Pseudomonadota</taxon>
        <taxon>Gammaproteobacteria</taxon>
        <taxon>Pseudomonadales</taxon>
        <taxon>Pseudomonadaceae</taxon>
        <taxon>Pseudomonas</taxon>
    </lineage>
</organism>
<protein>
    <submittedName>
        <fullName evidence="3">Uncharacterized protein</fullName>
    </submittedName>
</protein>
<feature type="region of interest" description="Disordered" evidence="1">
    <location>
        <begin position="36"/>
        <end position="60"/>
    </location>
</feature>
<dbReference type="RefSeq" id="WP_104903926.1">
    <property type="nucleotide sequence ID" value="NZ_JAMDHA010000023.1"/>
</dbReference>
<accession>A0A9X4C4B9</accession>
<proteinExistence type="predicted"/>
<keyword evidence="2" id="KW-1133">Transmembrane helix</keyword>
<keyword evidence="4" id="KW-1185">Reference proteome</keyword>
<evidence type="ECO:0000256" key="1">
    <source>
        <dbReference type="SAM" id="MobiDB-lite"/>
    </source>
</evidence>
<reference evidence="3 4" key="1">
    <citation type="submission" date="2022-05" db="EMBL/GenBank/DDBJ databases">
        <title>Novel Pseudomonas spp. Isolated from a Rainbow Trout Aquaculture Facility.</title>
        <authorList>
            <person name="Testerman T."/>
            <person name="Graf J."/>
        </authorList>
    </citation>
    <scope>NUCLEOTIDE SEQUENCE [LARGE SCALE GENOMIC DNA]</scope>
    <source>
        <strain evidence="3 4">ID1042</strain>
    </source>
</reference>
<evidence type="ECO:0000313" key="3">
    <source>
        <dbReference type="EMBL" id="MDD1009698.1"/>
    </source>
</evidence>
<evidence type="ECO:0000313" key="4">
    <source>
        <dbReference type="Proteomes" id="UP001148185"/>
    </source>
</evidence>
<dbReference type="Proteomes" id="UP001148185">
    <property type="component" value="Unassembled WGS sequence"/>
</dbReference>
<keyword evidence="2" id="KW-0812">Transmembrane</keyword>
<evidence type="ECO:0000256" key="2">
    <source>
        <dbReference type="SAM" id="Phobius"/>
    </source>
</evidence>
<dbReference type="EMBL" id="JAMDHA010000023">
    <property type="protein sequence ID" value="MDD1009698.1"/>
    <property type="molecule type" value="Genomic_DNA"/>
</dbReference>
<dbReference type="AlphaFoldDB" id="A0A9X4C4B9"/>
<gene>
    <name evidence="3" type="ORF">M5G27_19660</name>
</gene>
<name>A0A9X4C4B9_9PSED</name>